<dbReference type="InterPro" id="IPR036806">
    <property type="entry name" value="YozE_SAM-like_sf"/>
</dbReference>
<evidence type="ECO:0000313" key="4">
    <source>
        <dbReference type="Proteomes" id="UP001144204"/>
    </source>
</evidence>
<reference evidence="3" key="2">
    <citation type="journal article" date="2023" name="PLoS ONE">
        <title>Philodulcilactobacillus myokoensis gen. nov., sp. nov., a fructophilic, acidophilic, and agar-phobic lactic acid bacterium isolated from fermented vegetable extracts.</title>
        <authorList>
            <person name="Kouya T."/>
            <person name="Ishiyama Y."/>
            <person name="Ohashi S."/>
            <person name="Kumakubo R."/>
            <person name="Yamazaki T."/>
            <person name="Otaki T."/>
        </authorList>
    </citation>
    <scope>NUCLEOTIDE SEQUENCE</scope>
    <source>
        <strain evidence="3">WR16-4</strain>
    </source>
</reference>
<dbReference type="RefSeq" id="WP_286136338.1">
    <property type="nucleotide sequence ID" value="NZ_BRPL01000002.1"/>
</dbReference>
<dbReference type="Gene3D" id="1.10.150.260">
    <property type="entry name" value="YozE SAM-like"/>
    <property type="match status" value="1"/>
</dbReference>
<dbReference type="NCBIfam" id="NF010193">
    <property type="entry name" value="PRK13672.1"/>
    <property type="match status" value="1"/>
</dbReference>
<dbReference type="InterPro" id="IPR023089">
    <property type="entry name" value="YozE_SAM-like"/>
</dbReference>
<dbReference type="AlphaFoldDB" id="A0A9W6B0V0"/>
<feature type="domain" description="YozE SAM-like" evidence="2">
    <location>
        <begin position="5"/>
        <end position="70"/>
    </location>
</feature>
<comment type="similarity">
    <text evidence="1">Belongs to the UPF0346 family.</text>
</comment>
<evidence type="ECO:0000259" key="2">
    <source>
        <dbReference type="Pfam" id="PF06855"/>
    </source>
</evidence>
<gene>
    <name evidence="3" type="ORF">WR164_08560</name>
</gene>
<evidence type="ECO:0000313" key="3">
    <source>
        <dbReference type="EMBL" id="GLB46877.1"/>
    </source>
</evidence>
<dbReference type="PIRSF" id="PIRSF037262">
    <property type="entry name" value="UCP037262"/>
    <property type="match status" value="1"/>
</dbReference>
<sequence length="73" mass="8661">MEQPSFFRFLMTKRNPGSYDPIAQFANNAFFDMSFPKQSTNFDEISKYLEENADYIPTMTIFDDAWHEYLDAI</sequence>
<name>A0A9W6B0V0_9LACO</name>
<dbReference type="HAMAP" id="MF_01538">
    <property type="entry name" value="UPF0346"/>
    <property type="match status" value="1"/>
</dbReference>
<proteinExistence type="inferred from homology"/>
<organism evidence="3 4">
    <name type="scientific">Philodulcilactobacillus myokoensis</name>
    <dbReference type="NCBI Taxonomy" id="2929573"/>
    <lineage>
        <taxon>Bacteria</taxon>
        <taxon>Bacillati</taxon>
        <taxon>Bacillota</taxon>
        <taxon>Bacilli</taxon>
        <taxon>Lactobacillales</taxon>
        <taxon>Lactobacillaceae</taxon>
        <taxon>Philodulcilactobacillus</taxon>
    </lineage>
</organism>
<dbReference type="EMBL" id="BRPL01000002">
    <property type="protein sequence ID" value="GLB46877.1"/>
    <property type="molecule type" value="Genomic_DNA"/>
</dbReference>
<accession>A0A9W6B0V0</accession>
<protein>
    <recommendedName>
        <fullName evidence="1">UPF0346 protein WR164_08560</fullName>
    </recommendedName>
</protein>
<comment type="caution">
    <text evidence="3">The sequence shown here is derived from an EMBL/GenBank/DDBJ whole genome shotgun (WGS) entry which is preliminary data.</text>
</comment>
<keyword evidence="4" id="KW-1185">Reference proteome</keyword>
<dbReference type="SUPFAM" id="SSF140652">
    <property type="entry name" value="YozE-like"/>
    <property type="match status" value="1"/>
</dbReference>
<dbReference type="InterPro" id="IPR010673">
    <property type="entry name" value="UPF0346"/>
</dbReference>
<reference evidence="3" key="1">
    <citation type="submission" date="2022-07" db="EMBL/GenBank/DDBJ databases">
        <authorList>
            <person name="Kouya T."/>
            <person name="Ishiyama Y."/>
        </authorList>
    </citation>
    <scope>NUCLEOTIDE SEQUENCE</scope>
    <source>
        <strain evidence="3">WR16-4</strain>
    </source>
</reference>
<dbReference type="Proteomes" id="UP001144204">
    <property type="component" value="Unassembled WGS sequence"/>
</dbReference>
<evidence type="ECO:0000256" key="1">
    <source>
        <dbReference type="HAMAP-Rule" id="MF_01538"/>
    </source>
</evidence>
<dbReference type="Pfam" id="PF06855">
    <property type="entry name" value="YozE_SAM_like"/>
    <property type="match status" value="1"/>
</dbReference>